<dbReference type="InterPro" id="IPR037151">
    <property type="entry name" value="AlkB-like_sf"/>
</dbReference>
<dbReference type="EMBL" id="BDSP01000087">
    <property type="protein sequence ID" value="GAX15095.1"/>
    <property type="molecule type" value="Genomic_DNA"/>
</dbReference>
<comment type="caution">
    <text evidence="2">The sequence shown here is derived from an EMBL/GenBank/DDBJ whole genome shotgun (WGS) entry which is preliminary data.</text>
</comment>
<dbReference type="InterPro" id="IPR032857">
    <property type="entry name" value="ALKBH4"/>
</dbReference>
<dbReference type="PANTHER" id="PTHR12463:SF1">
    <property type="entry name" value="2-OXOGLUTARATE AND FE-DEPENDENT OXYGENASE FAMILY PROTEIN"/>
    <property type="match status" value="1"/>
</dbReference>
<dbReference type="Proteomes" id="UP000198406">
    <property type="component" value="Unassembled WGS sequence"/>
</dbReference>
<dbReference type="AlphaFoldDB" id="A0A1Z5JM60"/>
<reference evidence="2 3" key="1">
    <citation type="journal article" date="2015" name="Plant Cell">
        <title>Oil accumulation by the oleaginous diatom Fistulifera solaris as revealed by the genome and transcriptome.</title>
        <authorList>
            <person name="Tanaka T."/>
            <person name="Maeda Y."/>
            <person name="Veluchamy A."/>
            <person name="Tanaka M."/>
            <person name="Abida H."/>
            <person name="Marechal E."/>
            <person name="Bowler C."/>
            <person name="Muto M."/>
            <person name="Sunaga Y."/>
            <person name="Tanaka M."/>
            <person name="Yoshino T."/>
            <person name="Taniguchi T."/>
            <person name="Fukuda Y."/>
            <person name="Nemoto M."/>
            <person name="Matsumoto M."/>
            <person name="Wong P.S."/>
            <person name="Aburatani S."/>
            <person name="Fujibuchi W."/>
        </authorList>
    </citation>
    <scope>NUCLEOTIDE SEQUENCE [LARGE SCALE GENOMIC DNA]</scope>
    <source>
        <strain evidence="2 3">JPCC DA0580</strain>
    </source>
</reference>
<feature type="domain" description="Alpha-ketoglutarate-dependent dioxygenase AlkB-like" evidence="1">
    <location>
        <begin position="333"/>
        <end position="513"/>
    </location>
</feature>
<gene>
    <name evidence="2" type="ORF">FisN_12Lh208</name>
</gene>
<dbReference type="PANTHER" id="PTHR12463">
    <property type="entry name" value="OXYGENASE-RELATED"/>
    <property type="match status" value="1"/>
</dbReference>
<feature type="domain" description="Alpha-ketoglutarate-dependent dioxygenase AlkB-like" evidence="1">
    <location>
        <begin position="91"/>
        <end position="277"/>
    </location>
</feature>
<accession>A0A1Z5JM60</accession>
<evidence type="ECO:0000313" key="3">
    <source>
        <dbReference type="Proteomes" id="UP000198406"/>
    </source>
</evidence>
<dbReference type="Pfam" id="PF13532">
    <property type="entry name" value="2OG-FeII_Oxy_2"/>
    <property type="match status" value="2"/>
</dbReference>
<dbReference type="GO" id="GO:0016491">
    <property type="term" value="F:oxidoreductase activity"/>
    <property type="evidence" value="ECO:0007669"/>
    <property type="project" value="TreeGrafter"/>
</dbReference>
<organism evidence="2 3">
    <name type="scientific">Fistulifera solaris</name>
    <name type="common">Oleaginous diatom</name>
    <dbReference type="NCBI Taxonomy" id="1519565"/>
    <lineage>
        <taxon>Eukaryota</taxon>
        <taxon>Sar</taxon>
        <taxon>Stramenopiles</taxon>
        <taxon>Ochrophyta</taxon>
        <taxon>Bacillariophyta</taxon>
        <taxon>Bacillariophyceae</taxon>
        <taxon>Bacillariophycidae</taxon>
        <taxon>Naviculales</taxon>
        <taxon>Naviculaceae</taxon>
        <taxon>Fistulifera</taxon>
    </lineage>
</organism>
<dbReference type="GO" id="GO:0070988">
    <property type="term" value="P:demethylation"/>
    <property type="evidence" value="ECO:0007669"/>
    <property type="project" value="InterPro"/>
</dbReference>
<protein>
    <recommendedName>
        <fullName evidence="1">Alpha-ketoglutarate-dependent dioxygenase AlkB-like domain-containing protein</fullName>
    </recommendedName>
</protein>
<dbReference type="SUPFAM" id="SSF51197">
    <property type="entry name" value="Clavaminate synthase-like"/>
    <property type="match status" value="2"/>
</dbReference>
<dbReference type="Gene3D" id="2.60.120.590">
    <property type="entry name" value="Alpha-ketoglutarate-dependent dioxygenase AlkB-like"/>
    <property type="match status" value="2"/>
</dbReference>
<dbReference type="InterPro" id="IPR027450">
    <property type="entry name" value="AlkB-like"/>
</dbReference>
<proteinExistence type="predicted"/>
<keyword evidence="3" id="KW-1185">Reference proteome</keyword>
<dbReference type="InParanoid" id="A0A1Z5JM60"/>
<dbReference type="OrthoDB" id="412814at2759"/>
<evidence type="ECO:0000313" key="2">
    <source>
        <dbReference type="EMBL" id="GAX15095.1"/>
    </source>
</evidence>
<evidence type="ECO:0000259" key="1">
    <source>
        <dbReference type="Pfam" id="PF13532"/>
    </source>
</evidence>
<sequence>MPKQSRLTAFIPSCQENNKSSSSSSSSLLLLKKRKLVNGSNFGICPLCQTSLPLHRLEVHASNCDGTQRETSRRSDEFSIQLKNYSEPLPGLFLFEEFITEEEEQEIMAQLDGESDMHRHEFLPWKACNFNGTHDGKRWGVHCNLRDRKVSAPENPLPHFVQHVLVEKLKKLPQMMGCVPNEANAIDYRRQKGHWLDAHVDDRQLSKEPIANLSIAGDCVMTFRNVAPNRNTAASVQRVLLKRRTLQILTGKARYDFSHGIAHEDLLSDRRVSVTMRESPLTDRERNLTMSAPCIKDDDLKVKWWWQYDKNQKSIAATAAINRIEPSVQPLPGLYVYFDFISVEEEEAIIKELDCEQHLKWKTEHHTGHHREKRFGMDYDLWSRALRSPKTEMPAFMESIILPKLKRVESMQGCVPNDANAIDYRREKVDYLKAHVDDRKRHKEPIANLSLCGDCIMTYRNEARGRNLEVNEKKVRLPRRCLQVMTGKARYEFSHGIESRDLLSDRRVSLTMRETPWHAT</sequence>
<dbReference type="GO" id="GO:0032451">
    <property type="term" value="F:demethylase activity"/>
    <property type="evidence" value="ECO:0007669"/>
    <property type="project" value="TreeGrafter"/>
</dbReference>
<name>A0A1Z5JM60_FISSO</name>